<dbReference type="Proteomes" id="UP000325313">
    <property type="component" value="Unassembled WGS sequence"/>
</dbReference>
<evidence type="ECO:0000313" key="1">
    <source>
        <dbReference type="EMBL" id="KAA1122597.1"/>
    </source>
</evidence>
<dbReference type="InterPro" id="IPR016024">
    <property type="entry name" value="ARM-type_fold"/>
</dbReference>
<protein>
    <submittedName>
        <fullName evidence="1">Uncharacterized protein</fullName>
    </submittedName>
</protein>
<dbReference type="Gene3D" id="1.25.40.180">
    <property type="match status" value="1"/>
</dbReference>
<dbReference type="AlphaFoldDB" id="A0A5B0RAC0"/>
<reference evidence="1 2" key="1">
    <citation type="submission" date="2019-05" db="EMBL/GenBank/DDBJ databases">
        <title>Emergence of the Ug99 lineage of the wheat stem rust pathogen through somatic hybridization.</title>
        <authorList>
            <person name="Li F."/>
            <person name="Upadhyaya N.M."/>
            <person name="Sperschneider J."/>
            <person name="Matny O."/>
            <person name="Nguyen-Phuc H."/>
            <person name="Mago R."/>
            <person name="Raley C."/>
            <person name="Miller M.E."/>
            <person name="Silverstein K.A.T."/>
            <person name="Henningsen E."/>
            <person name="Hirsch C.D."/>
            <person name="Visser B."/>
            <person name="Pretorius Z.A."/>
            <person name="Steffenson B.J."/>
            <person name="Schwessinger B."/>
            <person name="Dodds P.N."/>
            <person name="Figueroa M."/>
        </authorList>
    </citation>
    <scope>NUCLEOTIDE SEQUENCE [LARGE SCALE GENOMIC DNA]</scope>
    <source>
        <strain evidence="1 2">Ug99</strain>
    </source>
</reference>
<dbReference type="EMBL" id="VDEP01000228">
    <property type="protein sequence ID" value="KAA1122597.1"/>
    <property type="molecule type" value="Genomic_DNA"/>
</dbReference>
<name>A0A5B0RAC0_PUCGR</name>
<comment type="caution">
    <text evidence="1">The sequence shown here is derived from an EMBL/GenBank/DDBJ whole genome shotgun (WGS) entry which is preliminary data.</text>
</comment>
<evidence type="ECO:0000313" key="2">
    <source>
        <dbReference type="Proteomes" id="UP000325313"/>
    </source>
</evidence>
<accession>A0A5B0RAC0</accession>
<gene>
    <name evidence="1" type="ORF">PGTUg99_000331</name>
</gene>
<sequence>MVLESNADIEVCQAIQQILPENAPHPLKRSANSWTPRRLMRLDECSPGEANDRKLRGLLNKLTSPNFNSISHQITLLINKSENEKDGRSVRQAINLILEATHQSWSLA</sequence>
<dbReference type="SUPFAM" id="SSF48371">
    <property type="entry name" value="ARM repeat"/>
    <property type="match status" value="1"/>
</dbReference>
<organism evidence="1 2">
    <name type="scientific">Puccinia graminis f. sp. tritici</name>
    <dbReference type="NCBI Taxonomy" id="56615"/>
    <lineage>
        <taxon>Eukaryota</taxon>
        <taxon>Fungi</taxon>
        <taxon>Dikarya</taxon>
        <taxon>Basidiomycota</taxon>
        <taxon>Pucciniomycotina</taxon>
        <taxon>Pucciniomycetes</taxon>
        <taxon>Pucciniales</taxon>
        <taxon>Pucciniaceae</taxon>
        <taxon>Puccinia</taxon>
    </lineage>
</organism>
<proteinExistence type="predicted"/>